<reference evidence="1" key="1">
    <citation type="submission" date="2021-03" db="EMBL/GenBank/DDBJ databases">
        <title>Evolutionary priming and transition to the ectomycorrhizal habit in an iconic lineage of mushroom-forming fungi: is preadaptation a requirement?</title>
        <authorList>
            <consortium name="DOE Joint Genome Institute"/>
            <person name="Looney B.P."/>
            <person name="Miyauchi S."/>
            <person name="Morin E."/>
            <person name="Drula E."/>
            <person name="Courty P.E."/>
            <person name="Chicoki N."/>
            <person name="Fauchery L."/>
            <person name="Kohler A."/>
            <person name="Kuo A."/>
            <person name="LaButti K."/>
            <person name="Pangilinan J."/>
            <person name="Lipzen A."/>
            <person name="Riley R."/>
            <person name="Andreopoulos W."/>
            <person name="He G."/>
            <person name="Johnson J."/>
            <person name="Barry K.W."/>
            <person name="Grigoriev I.V."/>
            <person name="Nagy L."/>
            <person name="Hibbett D."/>
            <person name="Henrissat B."/>
            <person name="Matheny P.B."/>
            <person name="Labbe J."/>
            <person name="Martin A.F."/>
        </authorList>
    </citation>
    <scope>NUCLEOTIDE SEQUENCE</scope>
    <source>
        <strain evidence="1">BPL698</strain>
    </source>
</reference>
<protein>
    <submittedName>
        <fullName evidence="1">Uncharacterized protein</fullName>
    </submittedName>
</protein>
<proteinExistence type="predicted"/>
<sequence>MAWLRYQMLAFAVLLRHMREAPVSKIRCAARRRLPRRSLAFFSGPIPVGAAEEPPLALVRVSPVPSAVSAL</sequence>
<accession>A0ACC0TZB4</accession>
<name>A0ACC0TZB4_9AGAM</name>
<dbReference type="EMBL" id="JAGFNK010000305">
    <property type="protein sequence ID" value="KAI9453365.1"/>
    <property type="molecule type" value="Genomic_DNA"/>
</dbReference>
<dbReference type="Proteomes" id="UP001207468">
    <property type="component" value="Unassembled WGS sequence"/>
</dbReference>
<evidence type="ECO:0000313" key="1">
    <source>
        <dbReference type="EMBL" id="KAI9453365.1"/>
    </source>
</evidence>
<gene>
    <name evidence="1" type="ORF">F5148DRAFT_1233148</name>
</gene>
<keyword evidence="2" id="KW-1185">Reference proteome</keyword>
<comment type="caution">
    <text evidence="1">The sequence shown here is derived from an EMBL/GenBank/DDBJ whole genome shotgun (WGS) entry which is preliminary data.</text>
</comment>
<organism evidence="1 2">
    <name type="scientific">Russula earlei</name>
    <dbReference type="NCBI Taxonomy" id="71964"/>
    <lineage>
        <taxon>Eukaryota</taxon>
        <taxon>Fungi</taxon>
        <taxon>Dikarya</taxon>
        <taxon>Basidiomycota</taxon>
        <taxon>Agaricomycotina</taxon>
        <taxon>Agaricomycetes</taxon>
        <taxon>Russulales</taxon>
        <taxon>Russulaceae</taxon>
        <taxon>Russula</taxon>
    </lineage>
</organism>
<evidence type="ECO:0000313" key="2">
    <source>
        <dbReference type="Proteomes" id="UP001207468"/>
    </source>
</evidence>